<protein>
    <recommendedName>
        <fullName evidence="7">Ketol-acid reductoisomerase</fullName>
        <ecNumber evidence="7">1.1.1.86</ecNumber>
    </recommendedName>
</protein>
<feature type="binding site" evidence="8">
    <location>
        <position position="187"/>
    </location>
    <ligand>
        <name>Mg(2+)</name>
        <dbReference type="ChEBI" id="CHEBI:18420"/>
        <label>1</label>
    </ligand>
</feature>
<dbReference type="InterPro" id="IPR013116">
    <property type="entry name" value="KARI_N"/>
</dbReference>
<reference evidence="11 12" key="1">
    <citation type="submission" date="2019-03" db="EMBL/GenBank/DDBJ databases">
        <title>Lake Tanganyika Metagenome-Assembled Genomes (MAGs).</title>
        <authorList>
            <person name="Tran P."/>
        </authorList>
    </citation>
    <scope>NUCLEOTIDE SEQUENCE [LARGE SCALE GENOMIC DNA]</scope>
    <source>
        <strain evidence="11">K_DeepCast_65m_m2_236</strain>
    </source>
</reference>
<dbReference type="GO" id="GO:0046872">
    <property type="term" value="F:metal ion binding"/>
    <property type="evidence" value="ECO:0007669"/>
    <property type="project" value="UniProtKB-UniRule"/>
</dbReference>
<feature type="domain" description="KARI C-terminal knotted" evidence="10">
    <location>
        <begin position="179"/>
        <end position="254"/>
    </location>
</feature>
<keyword evidence="5 8" id="KW-0560">Oxidoreductase</keyword>
<dbReference type="EMBL" id="VGJX01000224">
    <property type="protein sequence ID" value="MBM3274464.1"/>
    <property type="molecule type" value="Genomic_DNA"/>
</dbReference>
<dbReference type="PANTHER" id="PTHR21371:SF1">
    <property type="entry name" value="KETOL-ACID REDUCTOISOMERASE, MITOCHONDRIAL"/>
    <property type="match status" value="1"/>
</dbReference>
<dbReference type="InterPro" id="IPR036291">
    <property type="entry name" value="NAD(P)-bd_dom_sf"/>
</dbReference>
<dbReference type="InterPro" id="IPR008927">
    <property type="entry name" value="6-PGluconate_DH-like_C_sf"/>
</dbReference>
<feature type="binding site" evidence="8">
    <location>
        <position position="227"/>
    </location>
    <ligand>
        <name>Mg(2+)</name>
        <dbReference type="ChEBI" id="CHEBI:18420"/>
        <label>2</label>
    </ligand>
</feature>
<dbReference type="Proteomes" id="UP000703893">
    <property type="component" value="Unassembled WGS sequence"/>
</dbReference>
<dbReference type="PROSITE" id="PS51851">
    <property type="entry name" value="KARI_C"/>
    <property type="match status" value="1"/>
</dbReference>
<evidence type="ECO:0000256" key="1">
    <source>
        <dbReference type="ARBA" id="ARBA00004864"/>
    </source>
</evidence>
<evidence type="ECO:0000256" key="2">
    <source>
        <dbReference type="ARBA" id="ARBA00004885"/>
    </source>
</evidence>
<dbReference type="Gene3D" id="6.10.240.10">
    <property type="match status" value="1"/>
</dbReference>
<evidence type="ECO:0000256" key="3">
    <source>
        <dbReference type="ARBA" id="ARBA00010318"/>
    </source>
</evidence>
<accession>A0A937X1Z4</accession>
<feature type="binding site" evidence="8">
    <location>
        <position position="191"/>
    </location>
    <ligand>
        <name>Mg(2+)</name>
        <dbReference type="ChEBI" id="CHEBI:18420"/>
        <label>1</label>
    </ligand>
</feature>
<dbReference type="SUPFAM" id="SSF51735">
    <property type="entry name" value="NAD(P)-binding Rossmann-fold domains"/>
    <property type="match status" value="1"/>
</dbReference>
<dbReference type="PROSITE" id="PS51850">
    <property type="entry name" value="KARI_N"/>
    <property type="match status" value="1"/>
</dbReference>
<sequence>MAILYDLDQTALRGRRVAVLGYGAQGHAHALNLRDSGADVVVGLRPGAARHGDAVAAGFEVQTSRSAVRAAEFVAMLVPDEAMAAVYAEIEPGLARRAALVFAHGFALHYGQLAPRSDLDALLVAPKGQGRTVRSAFETGRGVPAIVSAHRDATGKGRERALAYAGALGCGRAGVIEATVGQETEADLFSEQAVLCGGVTQLVRTGFEVLVEAGYPPEVAYFECLHELKLVVDLLHDGGLVGMHRGISNTAEFG</sequence>
<comment type="similarity">
    <text evidence="3 8">Belongs to the ketol-acid reductoisomerase family.</text>
</comment>
<dbReference type="InterPro" id="IPR013023">
    <property type="entry name" value="KARI"/>
</dbReference>
<dbReference type="Pfam" id="PF07991">
    <property type="entry name" value="KARI_N"/>
    <property type="match status" value="1"/>
</dbReference>
<evidence type="ECO:0000259" key="9">
    <source>
        <dbReference type="PROSITE" id="PS51850"/>
    </source>
</evidence>
<evidence type="ECO:0000313" key="11">
    <source>
        <dbReference type="EMBL" id="MBM3274464.1"/>
    </source>
</evidence>
<proteinExistence type="inferred from homology"/>
<dbReference type="GO" id="GO:0005829">
    <property type="term" value="C:cytosol"/>
    <property type="evidence" value="ECO:0007669"/>
    <property type="project" value="TreeGrafter"/>
</dbReference>
<keyword evidence="8" id="KW-0479">Metal-binding</keyword>
<dbReference type="Gene3D" id="3.40.50.720">
    <property type="entry name" value="NAD(P)-binding Rossmann-like Domain"/>
    <property type="match status" value="1"/>
</dbReference>
<evidence type="ECO:0000256" key="6">
    <source>
        <dbReference type="ARBA" id="ARBA00023304"/>
    </source>
</evidence>
<name>A0A937X1Z4_9BACT</name>
<dbReference type="InterPro" id="IPR000506">
    <property type="entry name" value="KARI_C"/>
</dbReference>
<dbReference type="EC" id="1.1.1.86" evidence="7"/>
<keyword evidence="6 8" id="KW-0100">Branched-chain amino acid biosynthesis</keyword>
<organism evidence="11 12">
    <name type="scientific">Candidatus Tanganyikabacteria bacterium</name>
    <dbReference type="NCBI Taxonomy" id="2961651"/>
    <lineage>
        <taxon>Bacteria</taxon>
        <taxon>Bacillati</taxon>
        <taxon>Candidatus Sericytochromatia</taxon>
        <taxon>Candidatus Tanganyikabacteria</taxon>
    </lineage>
</organism>
<comment type="pathway">
    <text evidence="1">Amino-acid biosynthesis; L-valine biosynthesis; L-valine from pyruvate: step 2/4.</text>
</comment>
<evidence type="ECO:0000256" key="8">
    <source>
        <dbReference type="PROSITE-ProRule" id="PRU01198"/>
    </source>
</evidence>
<dbReference type="SUPFAM" id="SSF48179">
    <property type="entry name" value="6-phosphogluconate dehydrogenase C-terminal domain-like"/>
    <property type="match status" value="1"/>
</dbReference>
<dbReference type="GO" id="GO:0004455">
    <property type="term" value="F:ketol-acid reductoisomerase activity"/>
    <property type="evidence" value="ECO:0007669"/>
    <property type="project" value="UniProtKB-UniRule"/>
</dbReference>
<dbReference type="GO" id="GO:0009097">
    <property type="term" value="P:isoleucine biosynthetic process"/>
    <property type="evidence" value="ECO:0007669"/>
    <property type="project" value="UniProtKB-UniRule"/>
</dbReference>
<feature type="non-terminal residue" evidence="11">
    <location>
        <position position="254"/>
    </location>
</feature>
<evidence type="ECO:0000256" key="4">
    <source>
        <dbReference type="ARBA" id="ARBA00022605"/>
    </source>
</evidence>
<dbReference type="NCBIfam" id="NF004017">
    <property type="entry name" value="PRK05479.1"/>
    <property type="match status" value="1"/>
</dbReference>
<evidence type="ECO:0000256" key="7">
    <source>
        <dbReference type="NCBIfam" id="TIGR00465"/>
    </source>
</evidence>
<feature type="binding site" evidence="8">
    <location>
        <position position="248"/>
    </location>
    <ligand>
        <name>substrate</name>
    </ligand>
</feature>
<comment type="pathway">
    <text evidence="2">Amino-acid biosynthesis; L-isoleucine biosynthesis; L-isoleucine from 2-oxobutanoate: step 2/4.</text>
</comment>
<dbReference type="GO" id="GO:0009099">
    <property type="term" value="P:L-valine biosynthetic process"/>
    <property type="evidence" value="ECO:0007669"/>
    <property type="project" value="UniProtKB-UniRule"/>
</dbReference>
<dbReference type="AlphaFoldDB" id="A0A937X1Z4"/>
<feature type="binding site" evidence="8">
    <location>
        <position position="223"/>
    </location>
    <ligand>
        <name>Mg(2+)</name>
        <dbReference type="ChEBI" id="CHEBI:18420"/>
        <label>2</label>
    </ligand>
</feature>
<evidence type="ECO:0000256" key="5">
    <source>
        <dbReference type="ARBA" id="ARBA00023002"/>
    </source>
</evidence>
<gene>
    <name evidence="11" type="primary">ilvC</name>
    <name evidence="11" type="ORF">FJZ00_04890</name>
</gene>
<comment type="caution">
    <text evidence="11">The sequence shown here is derived from an EMBL/GenBank/DDBJ whole genome shotgun (WGS) entry which is preliminary data.</text>
</comment>
<feature type="binding site" evidence="8">
    <location>
        <position position="187"/>
    </location>
    <ligand>
        <name>Mg(2+)</name>
        <dbReference type="ChEBI" id="CHEBI:18420"/>
        <label>2</label>
    </ligand>
</feature>
<feature type="domain" description="KARI N-terminal Rossmann" evidence="9">
    <location>
        <begin position="1"/>
        <end position="178"/>
    </location>
</feature>
<evidence type="ECO:0000259" key="10">
    <source>
        <dbReference type="PROSITE" id="PS51851"/>
    </source>
</evidence>
<keyword evidence="4 8" id="KW-0028">Amino-acid biosynthesis</keyword>
<dbReference type="PANTHER" id="PTHR21371">
    <property type="entry name" value="KETOL-ACID REDUCTOISOMERASE, MITOCHONDRIAL"/>
    <property type="match status" value="1"/>
</dbReference>
<evidence type="ECO:0000313" key="12">
    <source>
        <dbReference type="Proteomes" id="UP000703893"/>
    </source>
</evidence>
<dbReference type="NCBIfam" id="TIGR00465">
    <property type="entry name" value="ilvC"/>
    <property type="match status" value="1"/>
</dbReference>
<keyword evidence="8" id="KW-0460">Magnesium</keyword>
<dbReference type="Pfam" id="PF01450">
    <property type="entry name" value="KARI_C"/>
    <property type="match status" value="1"/>
</dbReference>